<evidence type="ECO:0000256" key="1">
    <source>
        <dbReference type="ARBA" id="ARBA00010820"/>
    </source>
</evidence>
<feature type="compositionally biased region" description="Acidic residues" evidence="2">
    <location>
        <begin position="23"/>
        <end position="33"/>
    </location>
</feature>
<feature type="domain" description="Glabrous enhancer-binding protein-like DBD" evidence="3">
    <location>
        <begin position="147"/>
        <end position="240"/>
    </location>
</feature>
<protein>
    <submittedName>
        <fullName evidence="5">STOREKEEPER protein</fullName>
    </submittedName>
</protein>
<name>A0A6I9T9S5_SESIN</name>
<dbReference type="PANTHER" id="PTHR31662">
    <property type="entry name" value="BNAANNG10740D PROTEIN-RELATED"/>
    <property type="match status" value="1"/>
</dbReference>
<dbReference type="OrthoDB" id="661680at2759"/>
<dbReference type="Gramene" id="SIN_1019981.t">
    <property type="protein sequence ID" value="SIN_1019981.t.cds1"/>
    <property type="gene ID" value="SIN_1019981"/>
</dbReference>
<proteinExistence type="inferred from homology"/>
<keyword evidence="4" id="KW-1185">Reference proteome</keyword>
<dbReference type="AlphaFoldDB" id="A0A6I9T9S5"/>
<sequence length="362" mass="40021">MAPKAPSHSRQPTKEKEEKEEPSSEEEESDPSEEEKGNFSDEEEEEGSSDDEGEDQEKVKSNTTTISVAKFGSKSIVQENGSDSDPDSEGSPSDYKLQPIAKSSVVSAKRAHEEGDSDQQSLRSGKKSRTGEKQSSATPGGGVGCITRLWSNEDEIALLNGMIDFTNVKGLDPNADMGAFYDFVKGKLQVDFARDQLRTKISRMKKRFLNALKKGGNGLDPVFSKPHEDMTFELSKKIWDFAVGNSEGGKKGDNAKKGILKAEKIGVDEKEIANKEKEGGEQDFWSKYRYVNESFHNIEGNFPSLAMSEAGMSFVRERLSLIGSVKAKELDDKWKQLIAAEAELNYKMLALMTEQVKMAFGQ</sequence>
<dbReference type="PANTHER" id="PTHR31662:SF108">
    <property type="entry name" value="TRANSCRIPTION FACTOR GEBP FAMILY-RELATED"/>
    <property type="match status" value="1"/>
</dbReference>
<feature type="region of interest" description="Disordered" evidence="2">
    <location>
        <begin position="1"/>
        <end position="144"/>
    </location>
</feature>
<feature type="compositionally biased region" description="Basic and acidic residues" evidence="2">
    <location>
        <begin position="12"/>
        <end position="22"/>
    </location>
</feature>
<feature type="compositionally biased region" description="Acidic residues" evidence="2">
    <location>
        <begin position="40"/>
        <end position="55"/>
    </location>
</feature>
<dbReference type="RefSeq" id="XP_011079031.1">
    <property type="nucleotide sequence ID" value="XM_011080729.2"/>
</dbReference>
<dbReference type="InterPro" id="IPR007592">
    <property type="entry name" value="GEBP"/>
</dbReference>
<evidence type="ECO:0000313" key="5">
    <source>
        <dbReference type="RefSeq" id="XP_011079031.1"/>
    </source>
</evidence>
<gene>
    <name evidence="5" type="primary">LOC105162647</name>
</gene>
<accession>A0A6I9T9S5</accession>
<evidence type="ECO:0000259" key="3">
    <source>
        <dbReference type="Pfam" id="PF04504"/>
    </source>
</evidence>
<dbReference type="KEGG" id="sind:105162647"/>
<dbReference type="InParanoid" id="A0A6I9T9S5"/>
<dbReference type="InterPro" id="IPR053932">
    <property type="entry name" value="GeBP-like_DBD"/>
</dbReference>
<dbReference type="GO" id="GO:0005634">
    <property type="term" value="C:nucleus"/>
    <property type="evidence" value="ECO:0007669"/>
    <property type="project" value="TreeGrafter"/>
</dbReference>
<dbReference type="Pfam" id="PF04504">
    <property type="entry name" value="GeBP-like_DBD"/>
    <property type="match status" value="1"/>
</dbReference>
<dbReference type="Proteomes" id="UP000504604">
    <property type="component" value="Linkage group LG5"/>
</dbReference>
<organism evidence="4 5">
    <name type="scientific">Sesamum indicum</name>
    <name type="common">Oriental sesame</name>
    <name type="synonym">Sesamum orientale</name>
    <dbReference type="NCBI Taxonomy" id="4182"/>
    <lineage>
        <taxon>Eukaryota</taxon>
        <taxon>Viridiplantae</taxon>
        <taxon>Streptophyta</taxon>
        <taxon>Embryophyta</taxon>
        <taxon>Tracheophyta</taxon>
        <taxon>Spermatophyta</taxon>
        <taxon>Magnoliopsida</taxon>
        <taxon>eudicotyledons</taxon>
        <taxon>Gunneridae</taxon>
        <taxon>Pentapetalae</taxon>
        <taxon>asterids</taxon>
        <taxon>lamiids</taxon>
        <taxon>Lamiales</taxon>
        <taxon>Pedaliaceae</taxon>
        <taxon>Sesamum</taxon>
    </lineage>
</organism>
<dbReference type="GO" id="GO:0006355">
    <property type="term" value="P:regulation of DNA-templated transcription"/>
    <property type="evidence" value="ECO:0007669"/>
    <property type="project" value="InterPro"/>
</dbReference>
<dbReference type="GeneID" id="105162647"/>
<comment type="similarity">
    <text evidence="1">Belongs to the GeBP family.</text>
</comment>
<evidence type="ECO:0000256" key="2">
    <source>
        <dbReference type="SAM" id="MobiDB-lite"/>
    </source>
</evidence>
<reference evidence="5" key="1">
    <citation type="submission" date="2025-08" db="UniProtKB">
        <authorList>
            <consortium name="RefSeq"/>
        </authorList>
    </citation>
    <scope>IDENTIFICATION</scope>
</reference>
<evidence type="ECO:0000313" key="4">
    <source>
        <dbReference type="Proteomes" id="UP000504604"/>
    </source>
</evidence>